<evidence type="ECO:0000313" key="1">
    <source>
        <dbReference type="EMBL" id="RNM02390.1"/>
    </source>
</evidence>
<dbReference type="RefSeq" id="WP_123253388.1">
    <property type="nucleotide sequence ID" value="NZ_RJLR01000049.1"/>
</dbReference>
<reference evidence="1 2" key="1">
    <citation type="submission" date="2018-11" db="EMBL/GenBank/DDBJ databases">
        <title>Characterization of surface water Dickeya isolates.</title>
        <authorList>
            <person name="Van Gijsegem F."/>
            <person name="Pedron J."/>
        </authorList>
    </citation>
    <scope>NUCLEOTIDE SEQUENCE [LARGE SCALE GENOMIC DNA]</scope>
    <source>
        <strain evidence="1 2">FVG1-MFV-O17</strain>
    </source>
</reference>
<accession>A0A3N0FQX4</accession>
<gene>
    <name evidence="1" type="ORF">EF878_20180</name>
</gene>
<dbReference type="EMBL" id="RJLR01000049">
    <property type="protein sequence ID" value="RNM02390.1"/>
    <property type="molecule type" value="Genomic_DNA"/>
</dbReference>
<evidence type="ECO:0008006" key="3">
    <source>
        <dbReference type="Google" id="ProtNLM"/>
    </source>
</evidence>
<dbReference type="Proteomes" id="UP000276061">
    <property type="component" value="Unassembled WGS sequence"/>
</dbReference>
<proteinExistence type="predicted"/>
<comment type="caution">
    <text evidence="1">The sequence shown here is derived from an EMBL/GenBank/DDBJ whole genome shotgun (WGS) entry which is preliminary data.</text>
</comment>
<organism evidence="1 2">
    <name type="scientific">Dickeya undicola</name>
    <dbReference type="NCBI Taxonomy" id="1577887"/>
    <lineage>
        <taxon>Bacteria</taxon>
        <taxon>Pseudomonadati</taxon>
        <taxon>Pseudomonadota</taxon>
        <taxon>Gammaproteobacteria</taxon>
        <taxon>Enterobacterales</taxon>
        <taxon>Pectobacteriaceae</taxon>
        <taxon>Dickeya</taxon>
    </lineage>
</organism>
<name>A0A3N0FQX4_9GAMM</name>
<sequence>MVKKEFAVIRLSKHTSVYRGFSVVEYPRTITNSIKRYRVSREGQSYGLFDALALATGYIDSLHNSVSQ</sequence>
<dbReference type="AlphaFoldDB" id="A0A3N0FQX4"/>
<dbReference type="OrthoDB" id="6456926at2"/>
<protein>
    <recommendedName>
        <fullName evidence="3">DUF4761 family protein</fullName>
    </recommendedName>
</protein>
<evidence type="ECO:0000313" key="2">
    <source>
        <dbReference type="Proteomes" id="UP000276061"/>
    </source>
</evidence>